<reference evidence="2 3" key="1">
    <citation type="submission" date="2019-01" db="EMBL/GenBank/DDBJ databases">
        <title>Draft genome sequences of three monokaryotic isolates of the white-rot basidiomycete fungus Dichomitus squalens.</title>
        <authorList>
            <consortium name="DOE Joint Genome Institute"/>
            <person name="Lopez S.C."/>
            <person name="Andreopoulos B."/>
            <person name="Pangilinan J."/>
            <person name="Lipzen A."/>
            <person name="Riley R."/>
            <person name="Ahrendt S."/>
            <person name="Ng V."/>
            <person name="Barry K."/>
            <person name="Daum C."/>
            <person name="Grigoriev I.V."/>
            <person name="Hilden K.S."/>
            <person name="Makela M.R."/>
            <person name="de Vries R.P."/>
        </authorList>
    </citation>
    <scope>NUCLEOTIDE SEQUENCE [LARGE SCALE GENOMIC DNA]</scope>
    <source>
        <strain evidence="2 3">CBS 464.89</strain>
    </source>
</reference>
<keyword evidence="3" id="KW-1185">Reference proteome</keyword>
<evidence type="ECO:0000256" key="1">
    <source>
        <dbReference type="SAM" id="Phobius"/>
    </source>
</evidence>
<sequence>MSDMSMARFRRSQHCPYIHVSILQLPARLTRLSPPTLIAHPPNILSTDHPLFSQPSRHLPYPLFLFLSPFVLTVLFCPMSTTPSLSKSTALTLHPRSLTRSPRFPSRSR</sequence>
<accession>A0A4Q9PN51</accession>
<protein>
    <submittedName>
        <fullName evidence="2">Uncharacterized protein</fullName>
    </submittedName>
</protein>
<organism evidence="2 3">
    <name type="scientific">Dichomitus squalens</name>
    <dbReference type="NCBI Taxonomy" id="114155"/>
    <lineage>
        <taxon>Eukaryota</taxon>
        <taxon>Fungi</taxon>
        <taxon>Dikarya</taxon>
        <taxon>Basidiomycota</taxon>
        <taxon>Agaricomycotina</taxon>
        <taxon>Agaricomycetes</taxon>
        <taxon>Polyporales</taxon>
        <taxon>Polyporaceae</taxon>
        <taxon>Dichomitus</taxon>
    </lineage>
</organism>
<name>A0A4Q9PN51_9APHY</name>
<proteinExistence type="predicted"/>
<dbReference type="EMBL" id="ML145164">
    <property type="protein sequence ID" value="TBU55667.1"/>
    <property type="molecule type" value="Genomic_DNA"/>
</dbReference>
<evidence type="ECO:0000313" key="2">
    <source>
        <dbReference type="EMBL" id="TBU55667.1"/>
    </source>
</evidence>
<feature type="transmembrane region" description="Helical" evidence="1">
    <location>
        <begin position="59"/>
        <end position="77"/>
    </location>
</feature>
<keyword evidence="1" id="KW-0472">Membrane</keyword>
<evidence type="ECO:0000313" key="3">
    <source>
        <dbReference type="Proteomes" id="UP000292082"/>
    </source>
</evidence>
<keyword evidence="1" id="KW-1133">Transmembrane helix</keyword>
<dbReference type="Proteomes" id="UP000292082">
    <property type="component" value="Unassembled WGS sequence"/>
</dbReference>
<gene>
    <name evidence="2" type="ORF">BD310DRAFT_671605</name>
</gene>
<keyword evidence="1" id="KW-0812">Transmembrane</keyword>
<dbReference type="AlphaFoldDB" id="A0A4Q9PN51"/>